<keyword evidence="3" id="KW-1185">Reference proteome</keyword>
<feature type="region of interest" description="Disordered" evidence="1">
    <location>
        <begin position="113"/>
        <end position="171"/>
    </location>
</feature>
<proteinExistence type="predicted"/>
<reference evidence="2" key="1">
    <citation type="submission" date="2020-07" db="EMBL/GenBank/DDBJ databases">
        <title>Multicomponent nature underlies the extraordinary mechanical properties of spider dragline silk.</title>
        <authorList>
            <person name="Kono N."/>
            <person name="Nakamura H."/>
            <person name="Mori M."/>
            <person name="Yoshida Y."/>
            <person name="Ohtoshi R."/>
            <person name="Malay A.D."/>
            <person name="Moran D.A.P."/>
            <person name="Tomita M."/>
            <person name="Numata K."/>
            <person name="Arakawa K."/>
        </authorList>
    </citation>
    <scope>NUCLEOTIDE SEQUENCE</scope>
</reference>
<organism evidence="2 3">
    <name type="scientific">Trichonephila clavata</name>
    <name type="common">Joro spider</name>
    <name type="synonym">Nephila clavata</name>
    <dbReference type="NCBI Taxonomy" id="2740835"/>
    <lineage>
        <taxon>Eukaryota</taxon>
        <taxon>Metazoa</taxon>
        <taxon>Ecdysozoa</taxon>
        <taxon>Arthropoda</taxon>
        <taxon>Chelicerata</taxon>
        <taxon>Arachnida</taxon>
        <taxon>Araneae</taxon>
        <taxon>Araneomorphae</taxon>
        <taxon>Entelegynae</taxon>
        <taxon>Araneoidea</taxon>
        <taxon>Nephilidae</taxon>
        <taxon>Trichonephila</taxon>
    </lineage>
</organism>
<dbReference type="EMBL" id="BMAO01014686">
    <property type="protein sequence ID" value="GFQ96468.1"/>
    <property type="molecule type" value="Genomic_DNA"/>
</dbReference>
<evidence type="ECO:0000313" key="3">
    <source>
        <dbReference type="Proteomes" id="UP000887116"/>
    </source>
</evidence>
<evidence type="ECO:0000256" key="1">
    <source>
        <dbReference type="SAM" id="MobiDB-lite"/>
    </source>
</evidence>
<dbReference type="Proteomes" id="UP000887116">
    <property type="component" value="Unassembled WGS sequence"/>
</dbReference>
<protein>
    <submittedName>
        <fullName evidence="2">Uncharacterized protein</fullName>
    </submittedName>
</protein>
<comment type="caution">
    <text evidence="2">The sequence shown here is derived from an EMBL/GenBank/DDBJ whole genome shotgun (WGS) entry which is preliminary data.</text>
</comment>
<evidence type="ECO:0000313" key="2">
    <source>
        <dbReference type="EMBL" id="GFQ96468.1"/>
    </source>
</evidence>
<gene>
    <name evidence="2" type="primary">AVEN_165918_1</name>
    <name evidence="2" type="ORF">TNCT_256201</name>
</gene>
<dbReference type="OrthoDB" id="6432657at2759"/>
<dbReference type="AlphaFoldDB" id="A0A8X6L7C1"/>
<sequence length="171" mass="18953">MAQEPISAKLRQSIVKPFLSRTVDAFQQARARKILKYTPLLSHFASLGFVEAQIVPIAVGSLGAWDPENDKFLRLVVTKSYLTTMRKLCVSDSIRWSRDIYIEHLTGAQQYTIGAPTTEDLPATAKRNSSESQSSQRNEESPQGDAAACSANEPISQEIEVIENYPPPSWG</sequence>
<accession>A0A8X6L7C1</accession>
<name>A0A8X6L7C1_TRICU</name>